<keyword evidence="2 8" id="KW-0328">Glycosyltransferase</keyword>
<keyword evidence="7" id="KW-0732">Signal</keyword>
<dbReference type="EMBL" id="QPKB01000001">
    <property type="protein sequence ID" value="RWR73366.1"/>
    <property type="molecule type" value="Genomic_DNA"/>
</dbReference>
<dbReference type="AlphaFoldDB" id="A0A443N4C1"/>
<keyword evidence="9" id="KW-1185">Reference proteome</keyword>
<dbReference type="GO" id="GO:0016757">
    <property type="term" value="F:glycosyltransferase activity"/>
    <property type="evidence" value="ECO:0007669"/>
    <property type="project" value="UniProtKB-KW"/>
</dbReference>
<dbReference type="GO" id="GO:0016020">
    <property type="term" value="C:membrane"/>
    <property type="evidence" value="ECO:0007669"/>
    <property type="project" value="UniProtKB-SubCell"/>
</dbReference>
<dbReference type="InterPro" id="IPR003406">
    <property type="entry name" value="Glyco_trans_14"/>
</dbReference>
<reference evidence="8 9" key="1">
    <citation type="journal article" date="2019" name="Nat. Plants">
        <title>Stout camphor tree genome fills gaps in understanding of flowering plant genome evolution.</title>
        <authorList>
            <person name="Chaw S.M."/>
            <person name="Liu Y.C."/>
            <person name="Wu Y.W."/>
            <person name="Wang H.Y."/>
            <person name="Lin C.I."/>
            <person name="Wu C.S."/>
            <person name="Ke H.M."/>
            <person name="Chang L.Y."/>
            <person name="Hsu C.Y."/>
            <person name="Yang H.T."/>
            <person name="Sudianto E."/>
            <person name="Hsu M.H."/>
            <person name="Wu K.P."/>
            <person name="Wang L.N."/>
            <person name="Leebens-Mack J.H."/>
            <person name="Tsai I.J."/>
        </authorList>
    </citation>
    <scope>NUCLEOTIDE SEQUENCE [LARGE SCALE GENOMIC DNA]</scope>
    <source>
        <strain evidence="9">cv. Chaw 1501</strain>
        <tissue evidence="8">Young leaves</tissue>
    </source>
</reference>
<accession>A0A443N4C1</accession>
<organism evidence="8 9">
    <name type="scientific">Cinnamomum micranthum f. kanehirae</name>
    <dbReference type="NCBI Taxonomy" id="337451"/>
    <lineage>
        <taxon>Eukaryota</taxon>
        <taxon>Viridiplantae</taxon>
        <taxon>Streptophyta</taxon>
        <taxon>Embryophyta</taxon>
        <taxon>Tracheophyta</taxon>
        <taxon>Spermatophyta</taxon>
        <taxon>Magnoliopsida</taxon>
        <taxon>Magnoliidae</taxon>
        <taxon>Laurales</taxon>
        <taxon>Lauraceae</taxon>
        <taxon>Cinnamomum</taxon>
    </lineage>
</organism>
<keyword evidence="5" id="KW-0325">Glycoprotein</keyword>
<name>A0A443N4C1_9MAGN</name>
<dbReference type="PANTHER" id="PTHR31042">
    <property type="entry name" value="CORE-2/I-BRANCHING BETA-1,6-N-ACETYLGLUCOSAMINYLTRANSFERASE FAMILY PROTEIN-RELATED"/>
    <property type="match status" value="1"/>
</dbReference>
<evidence type="ECO:0000256" key="3">
    <source>
        <dbReference type="ARBA" id="ARBA00022679"/>
    </source>
</evidence>
<sequence length="409" mass="46252">MFYVPISLFCTLLLCFHLAFFFSSTTTNTYLPSLCSPISKTNTTTATKYPSSKPKTPPPQEPNATTKYPSSKPKTPPPQEPKYEEEEEVVEEEDDEEEDEALFRLASLTNPNPTTPKKIAFMFLTTTPLPLSPLWELFFQPPNQTQTLYNIYIHADPSRPYEPPFSGVFSGRVIPSKPTSRADPSLISAARRLLSRALLHDPSNAMFVLLSPSCIPIRSFPFIYKTLANCSTKSFIEILSNEPTLRSRYDARGLGTMLPEVRFDSFRVGSQFFVLSRKHARLVVSDTRLWPKFKLPCESVYTCYAEEHYFSTLLNMEMEVGDGTCVPATLTHVDWSWSGGKYGHPRTYRPEQVGPGLIRGFRSAMPRYGDAGAGNWSSSEDYPFLFARKFSPTCLEPLMRIASDVIFRD</sequence>
<dbReference type="InterPro" id="IPR044174">
    <property type="entry name" value="BC10-like"/>
</dbReference>
<evidence type="ECO:0000256" key="7">
    <source>
        <dbReference type="SAM" id="SignalP"/>
    </source>
</evidence>
<evidence type="ECO:0000256" key="5">
    <source>
        <dbReference type="ARBA" id="ARBA00023180"/>
    </source>
</evidence>
<proteinExistence type="predicted"/>
<feature type="signal peptide" evidence="7">
    <location>
        <begin position="1"/>
        <end position="21"/>
    </location>
</feature>
<evidence type="ECO:0000256" key="2">
    <source>
        <dbReference type="ARBA" id="ARBA00022676"/>
    </source>
</evidence>
<keyword evidence="3 8" id="KW-0808">Transferase</keyword>
<evidence type="ECO:0000313" key="8">
    <source>
        <dbReference type="EMBL" id="RWR73366.1"/>
    </source>
</evidence>
<dbReference type="OrthoDB" id="191334at2759"/>
<evidence type="ECO:0000313" key="9">
    <source>
        <dbReference type="Proteomes" id="UP000283530"/>
    </source>
</evidence>
<feature type="chain" id="PRO_5019249137" evidence="7">
    <location>
        <begin position="22"/>
        <end position="409"/>
    </location>
</feature>
<dbReference type="Pfam" id="PF02485">
    <property type="entry name" value="Branch"/>
    <property type="match status" value="1"/>
</dbReference>
<protein>
    <submittedName>
        <fullName evidence="8">Putative Core-2/I-branching beta-1,6-N-acetylglucosaminyltransferase family protein</fullName>
    </submittedName>
</protein>
<feature type="region of interest" description="Disordered" evidence="6">
    <location>
        <begin position="42"/>
        <end position="97"/>
    </location>
</feature>
<dbReference type="PANTHER" id="PTHR31042:SF60">
    <property type="entry name" value="CORE-2_I-BRANCHING BETA-1,6-N-ACETYLGLUCOSAMINYLTRANSFERASE FAMILY PROTEIN"/>
    <property type="match status" value="1"/>
</dbReference>
<evidence type="ECO:0000256" key="1">
    <source>
        <dbReference type="ARBA" id="ARBA00004606"/>
    </source>
</evidence>
<comment type="caution">
    <text evidence="8">The sequence shown here is derived from an EMBL/GenBank/DDBJ whole genome shotgun (WGS) entry which is preliminary data.</text>
</comment>
<feature type="compositionally biased region" description="Low complexity" evidence="6">
    <location>
        <begin position="43"/>
        <end position="54"/>
    </location>
</feature>
<evidence type="ECO:0000256" key="4">
    <source>
        <dbReference type="ARBA" id="ARBA00023136"/>
    </source>
</evidence>
<dbReference type="Proteomes" id="UP000283530">
    <property type="component" value="Unassembled WGS sequence"/>
</dbReference>
<keyword evidence="4" id="KW-0472">Membrane</keyword>
<comment type="subcellular location">
    <subcellularLocation>
        <location evidence="1">Membrane</location>
        <topology evidence="1">Single-pass type II membrane protein</topology>
    </subcellularLocation>
</comment>
<gene>
    <name evidence="8" type="ORF">CKAN_00164000</name>
</gene>
<feature type="compositionally biased region" description="Acidic residues" evidence="6">
    <location>
        <begin position="83"/>
        <end position="97"/>
    </location>
</feature>
<evidence type="ECO:0000256" key="6">
    <source>
        <dbReference type="SAM" id="MobiDB-lite"/>
    </source>
</evidence>